<proteinExistence type="predicted"/>
<accession>A0ABM4UKV3</accession>
<dbReference type="Pfam" id="PF04654">
    <property type="entry name" value="DUF599"/>
    <property type="match status" value="1"/>
</dbReference>
<organism evidence="2 3">
    <name type="scientific">Coffea arabica</name>
    <name type="common">Arabian coffee</name>
    <dbReference type="NCBI Taxonomy" id="13443"/>
    <lineage>
        <taxon>Eukaryota</taxon>
        <taxon>Viridiplantae</taxon>
        <taxon>Streptophyta</taxon>
        <taxon>Embryophyta</taxon>
        <taxon>Tracheophyta</taxon>
        <taxon>Spermatophyta</taxon>
        <taxon>Magnoliopsida</taxon>
        <taxon>eudicotyledons</taxon>
        <taxon>Gunneridae</taxon>
        <taxon>Pentapetalae</taxon>
        <taxon>asterids</taxon>
        <taxon>lamiids</taxon>
        <taxon>Gentianales</taxon>
        <taxon>Rubiaceae</taxon>
        <taxon>Ixoroideae</taxon>
        <taxon>Gardenieae complex</taxon>
        <taxon>Bertiereae - Coffeeae clade</taxon>
        <taxon>Coffeeae</taxon>
        <taxon>Coffea</taxon>
    </lineage>
</organism>
<dbReference type="RefSeq" id="XP_071907907.1">
    <property type="nucleotide sequence ID" value="XM_072051806.1"/>
</dbReference>
<sequence>MNVLCGGNWKRLANQRFCCPFSPFHGRAAASAVSLCKKHKYIYIYIYIHMGAAGVILLLDVILVPTSLFITIGYHAYLWHRLRRKPCLATIGLNSIKRRSWLQHLNQVQGDEKKGMLAVQSLRNTLMATILTAIVTITISLCLAALANNSFDGANHLLPSPRFHEGPQPPQYSSTSSSSILLGGLQSGKIVALKCGSASILLLASFLCSAMGLGCLIDANFLVNALGMDRELSSSPDPQYTRSIMERGFRLAVVGNRVLCITFPLLLWVMFGPIPLALSSLALVGALYEHDFPATSLSSKLNNN</sequence>
<dbReference type="GeneID" id="113691374"/>
<evidence type="ECO:0000313" key="3">
    <source>
        <dbReference type="RefSeq" id="XP_071907907.1"/>
    </source>
</evidence>
<keyword evidence="2" id="KW-1185">Reference proteome</keyword>
<feature type="transmembrane region" description="Helical" evidence="1">
    <location>
        <begin position="200"/>
        <end position="227"/>
    </location>
</feature>
<dbReference type="InterPro" id="IPR006747">
    <property type="entry name" value="DUF599"/>
</dbReference>
<dbReference type="PANTHER" id="PTHR31881:SF11">
    <property type="entry name" value="PROTEIN, PUTATIVE-RELATED"/>
    <property type="match status" value="1"/>
</dbReference>
<keyword evidence="1" id="KW-0812">Transmembrane</keyword>
<reference evidence="3" key="1">
    <citation type="submission" date="2025-08" db="UniProtKB">
        <authorList>
            <consortium name="RefSeq"/>
        </authorList>
    </citation>
    <scope>IDENTIFICATION</scope>
    <source>
        <tissue evidence="3">Leaves</tissue>
    </source>
</reference>
<keyword evidence="1" id="KW-1133">Transmembrane helix</keyword>
<dbReference type="Proteomes" id="UP001652660">
    <property type="component" value="Chromosome 6c"/>
</dbReference>
<evidence type="ECO:0000313" key="2">
    <source>
        <dbReference type="Proteomes" id="UP001652660"/>
    </source>
</evidence>
<keyword evidence="1" id="KW-0472">Membrane</keyword>
<evidence type="ECO:0000256" key="1">
    <source>
        <dbReference type="SAM" id="Phobius"/>
    </source>
</evidence>
<feature type="transmembrane region" description="Helical" evidence="1">
    <location>
        <begin position="126"/>
        <end position="147"/>
    </location>
</feature>
<gene>
    <name evidence="3" type="primary">LOC113691374</name>
</gene>
<dbReference type="PANTHER" id="PTHR31881">
    <property type="match status" value="1"/>
</dbReference>
<name>A0ABM4UKV3_COFAR</name>
<protein>
    <submittedName>
        <fullName evidence="3">Uncharacterized protein isoform X1</fullName>
    </submittedName>
</protein>
<feature type="transmembrane region" description="Helical" evidence="1">
    <location>
        <begin position="44"/>
        <end position="77"/>
    </location>
</feature>